<dbReference type="InterPro" id="IPR036640">
    <property type="entry name" value="ABC1_TM_sf"/>
</dbReference>
<dbReference type="GO" id="GO:0090374">
    <property type="term" value="P:oligopeptide export from mitochondrion"/>
    <property type="evidence" value="ECO:0007669"/>
    <property type="project" value="TreeGrafter"/>
</dbReference>
<organism evidence="7 8">
    <name type="scientific">Opisthorchis viverrini</name>
    <name type="common">Southeast Asian liver fluke</name>
    <dbReference type="NCBI Taxonomy" id="6198"/>
    <lineage>
        <taxon>Eukaryota</taxon>
        <taxon>Metazoa</taxon>
        <taxon>Spiralia</taxon>
        <taxon>Lophotrochozoa</taxon>
        <taxon>Platyhelminthes</taxon>
        <taxon>Trematoda</taxon>
        <taxon>Digenea</taxon>
        <taxon>Opisthorchiida</taxon>
        <taxon>Opisthorchiata</taxon>
        <taxon>Opisthorchiidae</taxon>
        <taxon>Opisthorchis</taxon>
    </lineage>
</organism>
<dbReference type="PROSITE" id="PS50929">
    <property type="entry name" value="ABC_TM1F"/>
    <property type="match status" value="1"/>
</dbReference>
<keyword evidence="8" id="KW-1185">Reference proteome</keyword>
<evidence type="ECO:0000256" key="3">
    <source>
        <dbReference type="ARBA" id="ARBA00022989"/>
    </source>
</evidence>
<feature type="domain" description="ABC transmembrane type-1" evidence="6">
    <location>
        <begin position="33"/>
        <end position="182"/>
    </location>
</feature>
<evidence type="ECO:0000256" key="1">
    <source>
        <dbReference type="ARBA" id="ARBA00004141"/>
    </source>
</evidence>
<reference evidence="7 8" key="1">
    <citation type="submission" date="2015-03" db="EMBL/GenBank/DDBJ databases">
        <title>Draft genome of the nematode, Opisthorchis viverrini.</title>
        <authorList>
            <person name="Mitreva M."/>
        </authorList>
    </citation>
    <scope>NUCLEOTIDE SEQUENCE [LARGE SCALE GENOMIC DNA]</scope>
    <source>
        <strain evidence="7">Khon Kaen</strain>
    </source>
</reference>
<evidence type="ECO:0000313" key="8">
    <source>
        <dbReference type="Proteomes" id="UP000243686"/>
    </source>
</evidence>
<evidence type="ECO:0000313" key="7">
    <source>
        <dbReference type="EMBL" id="OON21826.1"/>
    </source>
</evidence>
<accession>A0A1S8X588</accession>
<keyword evidence="3 5" id="KW-1133">Transmembrane helix</keyword>
<evidence type="ECO:0000256" key="4">
    <source>
        <dbReference type="ARBA" id="ARBA00023136"/>
    </source>
</evidence>
<dbReference type="GO" id="GO:0015421">
    <property type="term" value="F:ABC-type oligopeptide transporter activity"/>
    <property type="evidence" value="ECO:0007669"/>
    <property type="project" value="TreeGrafter"/>
</dbReference>
<dbReference type="Gene3D" id="1.20.1560.10">
    <property type="entry name" value="ABC transporter type 1, transmembrane domain"/>
    <property type="match status" value="1"/>
</dbReference>
<evidence type="ECO:0000259" key="6">
    <source>
        <dbReference type="PROSITE" id="PS50929"/>
    </source>
</evidence>
<comment type="subcellular location">
    <subcellularLocation>
        <location evidence="1">Membrane</location>
        <topology evidence="1">Multi-pass membrane protein</topology>
    </subcellularLocation>
</comment>
<sequence>MQKRLHILSPMQQKIAAYVQSMVVFSPYVNSCKAILRQDVSWFDAQSTGALISMLSQNTEQIETGIGPKLSEFTQNISGFVAGIVIAFSINWKQTLVACALLPLVVVAFSLFGVLMKYFTVKELQAYSSAGSIAGEVLAAIRTVVAFGGEEKELNRYTRELYKAESVGIKKSTAMGGGELIFCRESLSYLD</sequence>
<dbReference type="GO" id="GO:0005743">
    <property type="term" value="C:mitochondrial inner membrane"/>
    <property type="evidence" value="ECO:0007669"/>
    <property type="project" value="TreeGrafter"/>
</dbReference>
<evidence type="ECO:0000256" key="2">
    <source>
        <dbReference type="ARBA" id="ARBA00022692"/>
    </source>
</evidence>
<dbReference type="EMBL" id="KV891979">
    <property type="protein sequence ID" value="OON21826.1"/>
    <property type="molecule type" value="Genomic_DNA"/>
</dbReference>
<name>A0A1S8X588_OPIVI</name>
<feature type="transmembrane region" description="Helical" evidence="5">
    <location>
        <begin position="96"/>
        <end position="119"/>
    </location>
</feature>
<dbReference type="InterPro" id="IPR039421">
    <property type="entry name" value="Type_1_exporter"/>
</dbReference>
<keyword evidence="2 5" id="KW-0812">Transmembrane</keyword>
<proteinExistence type="predicted"/>
<dbReference type="PANTHER" id="PTHR43394:SF27">
    <property type="entry name" value="ATP-DEPENDENT TRANSLOCASE ABCB1-LIKE"/>
    <property type="match status" value="1"/>
</dbReference>
<dbReference type="SUPFAM" id="SSF90123">
    <property type="entry name" value="ABC transporter transmembrane region"/>
    <property type="match status" value="1"/>
</dbReference>
<dbReference type="AlphaFoldDB" id="A0A1S8X588"/>
<keyword evidence="4 5" id="KW-0472">Membrane</keyword>
<dbReference type="Pfam" id="PF00664">
    <property type="entry name" value="ABC_membrane"/>
    <property type="match status" value="1"/>
</dbReference>
<evidence type="ECO:0000256" key="5">
    <source>
        <dbReference type="SAM" id="Phobius"/>
    </source>
</evidence>
<gene>
    <name evidence="7" type="ORF">X801_02278</name>
</gene>
<dbReference type="Proteomes" id="UP000243686">
    <property type="component" value="Unassembled WGS sequence"/>
</dbReference>
<dbReference type="PANTHER" id="PTHR43394">
    <property type="entry name" value="ATP-DEPENDENT PERMEASE MDL1, MITOCHONDRIAL"/>
    <property type="match status" value="1"/>
</dbReference>
<dbReference type="CDD" id="cd18577">
    <property type="entry name" value="ABC_6TM_Pgp_ABCB1_D1_like"/>
    <property type="match status" value="1"/>
</dbReference>
<dbReference type="InterPro" id="IPR011527">
    <property type="entry name" value="ABC1_TM_dom"/>
</dbReference>
<dbReference type="GO" id="GO:0005524">
    <property type="term" value="F:ATP binding"/>
    <property type="evidence" value="ECO:0007669"/>
    <property type="project" value="InterPro"/>
</dbReference>
<protein>
    <recommendedName>
        <fullName evidence="6">ABC transmembrane type-1 domain-containing protein</fullName>
    </recommendedName>
</protein>